<protein>
    <recommendedName>
        <fullName evidence="2">Plastocyanin-like domain-containing protein</fullName>
    </recommendedName>
</protein>
<keyword evidence="4" id="KW-1185">Reference proteome</keyword>
<name>A0A1D7YMC3_9ACTN</name>
<dbReference type="InterPro" id="IPR011706">
    <property type="entry name" value="Cu-oxidase_C"/>
</dbReference>
<dbReference type="Gene3D" id="2.60.40.420">
    <property type="entry name" value="Cupredoxins - blue copper proteins"/>
    <property type="match status" value="1"/>
</dbReference>
<evidence type="ECO:0000313" key="4">
    <source>
        <dbReference type="Proteomes" id="UP000094960"/>
    </source>
</evidence>
<dbReference type="AlphaFoldDB" id="A0A1D7YMC3"/>
<feature type="domain" description="Plastocyanin-like" evidence="2">
    <location>
        <begin position="5"/>
        <end position="121"/>
    </location>
</feature>
<keyword evidence="1" id="KW-0479">Metal-binding</keyword>
<evidence type="ECO:0000256" key="1">
    <source>
        <dbReference type="ARBA" id="ARBA00022723"/>
    </source>
</evidence>
<sequence length="123" mass="13648">MTLSGDDSEGFFINGRQFRMDSSVFSTPAKVNTIEEWTITNEAGEDHPFHIHTNSFQVMSINGVPQPFVGRQDTIPVPHAVNGVPGKVVIRIPFSDFTGKVMFHCHIAAHEDNGMMSYINVVD</sequence>
<proteinExistence type="predicted"/>
<dbReference type="GO" id="GO:0016491">
    <property type="term" value="F:oxidoreductase activity"/>
    <property type="evidence" value="ECO:0007669"/>
    <property type="project" value="InterPro"/>
</dbReference>
<dbReference type="KEGG" id="spun:BFF78_41710"/>
<dbReference type="Pfam" id="PF07731">
    <property type="entry name" value="Cu-oxidase_2"/>
    <property type="match status" value="1"/>
</dbReference>
<dbReference type="SUPFAM" id="SSF49503">
    <property type="entry name" value="Cupredoxins"/>
    <property type="match status" value="1"/>
</dbReference>
<dbReference type="Proteomes" id="UP000094960">
    <property type="component" value="Chromosome"/>
</dbReference>
<dbReference type="InterPro" id="IPR002355">
    <property type="entry name" value="Cu_oxidase_Cu_BS"/>
</dbReference>
<organism evidence="3 4">
    <name type="scientific">Streptomyces fodineus</name>
    <dbReference type="NCBI Taxonomy" id="1904616"/>
    <lineage>
        <taxon>Bacteria</taxon>
        <taxon>Bacillati</taxon>
        <taxon>Actinomycetota</taxon>
        <taxon>Actinomycetes</taxon>
        <taxon>Kitasatosporales</taxon>
        <taxon>Streptomycetaceae</taxon>
        <taxon>Streptomyces</taxon>
    </lineage>
</organism>
<dbReference type="PROSITE" id="PS00080">
    <property type="entry name" value="MULTICOPPER_OXIDASE2"/>
    <property type="match status" value="1"/>
</dbReference>
<dbReference type="InterPro" id="IPR008972">
    <property type="entry name" value="Cupredoxin"/>
</dbReference>
<evidence type="ECO:0000313" key="3">
    <source>
        <dbReference type="EMBL" id="AOR36706.1"/>
    </source>
</evidence>
<dbReference type="EMBL" id="CP017248">
    <property type="protein sequence ID" value="AOR36706.1"/>
    <property type="molecule type" value="Genomic_DNA"/>
</dbReference>
<reference evidence="4" key="1">
    <citation type="submission" date="2016-09" db="EMBL/GenBank/DDBJ databases">
        <title>Streptomyces puniciscabiei strain:TW1S1 Genome sequencing and assembly.</title>
        <authorList>
            <person name="Kim M.-K."/>
            <person name="Kim S.B."/>
        </authorList>
    </citation>
    <scope>NUCLEOTIDE SEQUENCE [LARGE SCALE GENOMIC DNA]</scope>
    <source>
        <strain evidence="4">TW1S1</strain>
    </source>
</reference>
<dbReference type="GO" id="GO:0005507">
    <property type="term" value="F:copper ion binding"/>
    <property type="evidence" value="ECO:0007669"/>
    <property type="project" value="InterPro"/>
</dbReference>
<dbReference type="RefSeq" id="WP_069783215.1">
    <property type="nucleotide sequence ID" value="NZ_CP017248.1"/>
</dbReference>
<gene>
    <name evidence="3" type="ORF">BFF78_41710</name>
</gene>
<dbReference type="CDD" id="cd13900">
    <property type="entry name" value="CuRO_3_Tth-MCO_like"/>
    <property type="match status" value="1"/>
</dbReference>
<evidence type="ECO:0000259" key="2">
    <source>
        <dbReference type="Pfam" id="PF07731"/>
    </source>
</evidence>
<accession>A0A1D7YMC3</accession>